<dbReference type="AlphaFoldDB" id="A0A5B7G9X0"/>
<evidence type="ECO:0000313" key="2">
    <source>
        <dbReference type="EMBL" id="MPC54267.1"/>
    </source>
</evidence>
<dbReference type="Proteomes" id="UP000324222">
    <property type="component" value="Unassembled WGS sequence"/>
</dbReference>
<gene>
    <name evidence="2" type="ORF">E2C01_048177</name>
</gene>
<evidence type="ECO:0000313" key="3">
    <source>
        <dbReference type="Proteomes" id="UP000324222"/>
    </source>
</evidence>
<evidence type="ECO:0000256" key="1">
    <source>
        <dbReference type="SAM" id="Phobius"/>
    </source>
</evidence>
<keyword evidence="1" id="KW-0472">Membrane</keyword>
<organism evidence="2 3">
    <name type="scientific">Portunus trituberculatus</name>
    <name type="common">Swimming crab</name>
    <name type="synonym">Neptunus trituberculatus</name>
    <dbReference type="NCBI Taxonomy" id="210409"/>
    <lineage>
        <taxon>Eukaryota</taxon>
        <taxon>Metazoa</taxon>
        <taxon>Ecdysozoa</taxon>
        <taxon>Arthropoda</taxon>
        <taxon>Crustacea</taxon>
        <taxon>Multicrustacea</taxon>
        <taxon>Malacostraca</taxon>
        <taxon>Eumalacostraca</taxon>
        <taxon>Eucarida</taxon>
        <taxon>Decapoda</taxon>
        <taxon>Pleocyemata</taxon>
        <taxon>Brachyura</taxon>
        <taxon>Eubrachyura</taxon>
        <taxon>Portunoidea</taxon>
        <taxon>Portunidae</taxon>
        <taxon>Portuninae</taxon>
        <taxon>Portunus</taxon>
    </lineage>
</organism>
<reference evidence="2 3" key="1">
    <citation type="submission" date="2019-05" db="EMBL/GenBank/DDBJ databases">
        <title>Another draft genome of Portunus trituberculatus and its Hox gene families provides insights of decapod evolution.</title>
        <authorList>
            <person name="Jeong J.-H."/>
            <person name="Song I."/>
            <person name="Kim S."/>
            <person name="Choi T."/>
            <person name="Kim D."/>
            <person name="Ryu S."/>
            <person name="Kim W."/>
        </authorList>
    </citation>
    <scope>NUCLEOTIDE SEQUENCE [LARGE SCALE GENOMIC DNA]</scope>
    <source>
        <tissue evidence="2">Muscle</tissue>
    </source>
</reference>
<proteinExistence type="predicted"/>
<feature type="transmembrane region" description="Helical" evidence="1">
    <location>
        <begin position="21"/>
        <end position="46"/>
    </location>
</feature>
<accession>A0A5B7G9X0</accession>
<protein>
    <submittedName>
        <fullName evidence="2">Uncharacterized protein</fullName>
    </submittedName>
</protein>
<dbReference type="EMBL" id="VSRR010012229">
    <property type="protein sequence ID" value="MPC54267.1"/>
    <property type="molecule type" value="Genomic_DNA"/>
</dbReference>
<keyword evidence="1" id="KW-1133">Transmembrane helix</keyword>
<keyword evidence="1" id="KW-0812">Transmembrane</keyword>
<keyword evidence="3" id="KW-1185">Reference proteome</keyword>
<name>A0A5B7G9X0_PORTR</name>
<sequence>MKLIDPGSSILVGAAIRCHRLRVALVLWVVFTNKVVVLRDILFGLFRC</sequence>
<comment type="caution">
    <text evidence="2">The sequence shown here is derived from an EMBL/GenBank/DDBJ whole genome shotgun (WGS) entry which is preliminary data.</text>
</comment>